<feature type="region of interest" description="Disordered" evidence="1">
    <location>
        <begin position="428"/>
        <end position="448"/>
    </location>
</feature>
<feature type="compositionally biased region" description="Pro residues" evidence="1">
    <location>
        <begin position="193"/>
        <end position="209"/>
    </location>
</feature>
<evidence type="ECO:0000313" key="2">
    <source>
        <dbReference type="EMBL" id="KAK7200507.1"/>
    </source>
</evidence>
<feature type="compositionally biased region" description="Basic and acidic residues" evidence="1">
    <location>
        <begin position="24"/>
        <end position="37"/>
    </location>
</feature>
<organism evidence="2 3">
    <name type="scientific">Novymonas esmeraldas</name>
    <dbReference type="NCBI Taxonomy" id="1808958"/>
    <lineage>
        <taxon>Eukaryota</taxon>
        <taxon>Discoba</taxon>
        <taxon>Euglenozoa</taxon>
        <taxon>Kinetoplastea</taxon>
        <taxon>Metakinetoplastina</taxon>
        <taxon>Trypanosomatida</taxon>
        <taxon>Trypanosomatidae</taxon>
        <taxon>Novymonas</taxon>
    </lineage>
</organism>
<sequence>MDDACSFQPQINPRSRRLARHAPTLRERQEQEEEQRRRSVAGADDVDELVWELWRSVASGEARDAETVYVRRECRVAEGAGPPPPLPQRPRVVHVTTVLGMLAALGITPPAHSGVIAKFLAAMAVDGGAASACARDATVEATRFLHVFATVWRAAVTTRAGWTPSPAHSGISPRRSPQRRRSLTATTMRRLRPPPPLPPSSTAPSPPPASGGESARTSAASCSPGVGVDETTSGATSAPRSQRSSSRSPSASPATDAAESDADFLHRNMSSASSSTAGAPSVGDACGDDWSPLGSGSAAAAAAGLSPSPDPRDPSIHVATPAGASAAPHSRQQQQRRRLLPATPSLSPRRCSSVRVLPSGSHLLASTASRDLKKATKRVPGGLMRECTFKPAINAAAPGARAAEPAVQPPSAKPASVEAAVRRMIAARQHRHEGSAPQPGPSTQASSAVRLKAAGAAAAPPPLSRKPLLYVDVDLPRGRHDRLALHAGDDVDNVAMRFSILHGLSDDLRLRLATALADQLRVLESRATSA</sequence>
<dbReference type="EMBL" id="JAECZO010000006">
    <property type="protein sequence ID" value="KAK7200507.1"/>
    <property type="molecule type" value="Genomic_DNA"/>
</dbReference>
<feature type="region of interest" description="Disordered" evidence="1">
    <location>
        <begin position="1"/>
        <end position="41"/>
    </location>
</feature>
<evidence type="ECO:0000313" key="3">
    <source>
        <dbReference type="Proteomes" id="UP001430356"/>
    </source>
</evidence>
<reference evidence="2 3" key="1">
    <citation type="journal article" date="2021" name="MBio">
        <title>A New Model Trypanosomatid, Novymonas esmeraldas: Genomic Perception of Its 'Candidatus Pandoraea novymonadis' Endosymbiont.</title>
        <authorList>
            <person name="Zakharova A."/>
            <person name="Saura A."/>
            <person name="Butenko A."/>
            <person name="Podesvova L."/>
            <person name="Warmusova S."/>
            <person name="Kostygov A.Y."/>
            <person name="Nenarokova A."/>
            <person name="Lukes J."/>
            <person name="Opperdoes F.R."/>
            <person name="Yurchenko V."/>
        </authorList>
    </citation>
    <scope>NUCLEOTIDE SEQUENCE [LARGE SCALE GENOMIC DNA]</scope>
    <source>
        <strain evidence="2 3">E262AT.01</strain>
    </source>
</reference>
<gene>
    <name evidence="2" type="ORF">NESM_000105900</name>
</gene>
<comment type="caution">
    <text evidence="2">The sequence shown here is derived from an EMBL/GenBank/DDBJ whole genome shotgun (WGS) entry which is preliminary data.</text>
</comment>
<proteinExistence type="predicted"/>
<dbReference type="AlphaFoldDB" id="A0AAW0F1U0"/>
<dbReference type="PANTHER" id="PTHR38150:SF1">
    <property type="entry name" value="PFU DOMAIN-CONTAINING PROTEIN"/>
    <property type="match status" value="1"/>
</dbReference>
<dbReference type="Proteomes" id="UP001430356">
    <property type="component" value="Unassembled WGS sequence"/>
</dbReference>
<evidence type="ECO:0000256" key="1">
    <source>
        <dbReference type="SAM" id="MobiDB-lite"/>
    </source>
</evidence>
<feature type="region of interest" description="Disordered" evidence="1">
    <location>
        <begin position="161"/>
        <end position="379"/>
    </location>
</feature>
<protein>
    <submittedName>
        <fullName evidence="2">Uncharacterized protein</fullName>
    </submittedName>
</protein>
<accession>A0AAW0F1U0</accession>
<keyword evidence="3" id="KW-1185">Reference proteome</keyword>
<feature type="compositionally biased region" description="Low complexity" evidence="1">
    <location>
        <begin position="235"/>
        <end position="257"/>
    </location>
</feature>
<dbReference type="PANTHER" id="PTHR38150">
    <property type="entry name" value="EF-HAND DOMAIN-CONTAINING PROTEIN"/>
    <property type="match status" value="1"/>
</dbReference>
<name>A0AAW0F1U0_9TRYP</name>
<feature type="compositionally biased region" description="Low complexity" evidence="1">
    <location>
        <begin position="291"/>
        <end position="307"/>
    </location>
</feature>
<feature type="compositionally biased region" description="Low complexity" evidence="1">
    <location>
        <begin position="270"/>
        <end position="281"/>
    </location>
</feature>